<sequence>MHTPPLAGRRVIELGTMLAAPFASHILAQLGAEVIKVEPARGDPTRSLVRGGPSGTFIAYSHGKKSVCLDLAHPDGHAAFLRMLETADAFVHNLAPKAARKLRLTKAECQAINPRLIYCHIRGYAEGPQADDLASNPVAEASTGVMEANRINGRPSRLGPSYHDQFAGAYAVIGILARMLQPEAAQEGGHVEVGLYETGLHVASRDLVGVQLKTQLLGRPEREPHGEFSMPGYGAYLTADERWMYLLMLTDAHWLKFCQAMALPEAADASLAALKDRKKARERVEDIVRTAIGAHTFDDATARLRMAGVGSTEVLPLERVLDAHQARQPGKLRNVRYRDLAFDVPEFPRVHAADDGVATLPPPDLGEHTRDVLMAAGLTREECAALIDSGAACAGQPGDFAWAPVRKQA</sequence>
<dbReference type="EMBL" id="CP023270">
    <property type="protein sequence ID" value="AVJ29287.1"/>
    <property type="molecule type" value="Genomic_DNA"/>
</dbReference>
<dbReference type="OrthoDB" id="8647245at2"/>
<dbReference type="Gene3D" id="3.40.50.10540">
    <property type="entry name" value="Crotonobetainyl-coa:carnitine coa-transferase, domain 1"/>
    <property type="match status" value="1"/>
</dbReference>
<proteinExistence type="predicted"/>
<dbReference type="InterPro" id="IPR050509">
    <property type="entry name" value="CoA-transferase_III"/>
</dbReference>
<gene>
    <name evidence="1" type="ORF">CLM73_20450</name>
</gene>
<organism evidence="1 2">
    <name type="scientific">Achromobacter spanius</name>
    <dbReference type="NCBI Taxonomy" id="217203"/>
    <lineage>
        <taxon>Bacteria</taxon>
        <taxon>Pseudomonadati</taxon>
        <taxon>Pseudomonadota</taxon>
        <taxon>Betaproteobacteria</taxon>
        <taxon>Burkholderiales</taxon>
        <taxon>Alcaligenaceae</taxon>
        <taxon>Achromobacter</taxon>
    </lineage>
</organism>
<dbReference type="SUPFAM" id="SSF89796">
    <property type="entry name" value="CoA-transferase family III (CaiB/BaiF)"/>
    <property type="match status" value="1"/>
</dbReference>
<dbReference type="GO" id="GO:0003824">
    <property type="term" value="F:catalytic activity"/>
    <property type="evidence" value="ECO:0007669"/>
    <property type="project" value="InterPro"/>
</dbReference>
<dbReference type="Proteomes" id="UP000239477">
    <property type="component" value="Chromosome"/>
</dbReference>
<dbReference type="Gene3D" id="3.30.1540.10">
    <property type="entry name" value="formyl-coa transferase, domain 3"/>
    <property type="match status" value="1"/>
</dbReference>
<keyword evidence="2" id="KW-1185">Reference proteome</keyword>
<accession>A0A2S0IBZ2</accession>
<evidence type="ECO:0000313" key="2">
    <source>
        <dbReference type="Proteomes" id="UP000239477"/>
    </source>
</evidence>
<dbReference type="RefSeq" id="WP_105240002.1">
    <property type="nucleotide sequence ID" value="NZ_CP023270.1"/>
</dbReference>
<protein>
    <submittedName>
        <fullName evidence="1">Carnitine dehydratase</fullName>
    </submittedName>
</protein>
<dbReference type="InterPro" id="IPR003673">
    <property type="entry name" value="CoA-Trfase_fam_III"/>
</dbReference>
<dbReference type="PANTHER" id="PTHR48228:SF7">
    <property type="entry name" value="FATTY ACYL-COA TRANSFERASE RV3272-RELATED"/>
    <property type="match status" value="1"/>
</dbReference>
<dbReference type="PANTHER" id="PTHR48228">
    <property type="entry name" value="SUCCINYL-COA--D-CITRAMALATE COA-TRANSFERASE"/>
    <property type="match status" value="1"/>
</dbReference>
<dbReference type="InterPro" id="IPR023606">
    <property type="entry name" value="CoA-Trfase_III_dom_1_sf"/>
</dbReference>
<dbReference type="Pfam" id="PF02515">
    <property type="entry name" value="CoA_transf_3"/>
    <property type="match status" value="1"/>
</dbReference>
<name>A0A2S0IBZ2_9BURK</name>
<evidence type="ECO:0000313" key="1">
    <source>
        <dbReference type="EMBL" id="AVJ29287.1"/>
    </source>
</evidence>
<reference evidence="1 2" key="1">
    <citation type="submission" date="2017-09" db="EMBL/GenBank/DDBJ databases">
        <title>Genomic, metabolic, and phenotypic characteristics of bacterial isolates from the natural microbiome of the model nematode Caenorhabditis elegans.</title>
        <authorList>
            <person name="Zimmermann J."/>
            <person name="Obeng N."/>
            <person name="Yang W."/>
            <person name="Obeng O."/>
            <person name="Kissoyan K."/>
            <person name="Pees B."/>
            <person name="Dirksen P."/>
            <person name="Hoppner M."/>
            <person name="Franke A."/>
            <person name="Rosenstiel P."/>
            <person name="Leippe M."/>
            <person name="Dierking K."/>
            <person name="Kaleta C."/>
            <person name="Schulenburg H."/>
        </authorList>
    </citation>
    <scope>NUCLEOTIDE SEQUENCE [LARGE SCALE GENOMIC DNA]</scope>
    <source>
        <strain evidence="1 2">MYb73</strain>
    </source>
</reference>
<dbReference type="AlphaFoldDB" id="A0A2S0IBZ2"/>
<dbReference type="InterPro" id="IPR044855">
    <property type="entry name" value="CoA-Trfase_III_dom3_sf"/>
</dbReference>